<feature type="transmembrane region" description="Helical" evidence="2">
    <location>
        <begin position="430"/>
        <end position="449"/>
    </location>
</feature>
<dbReference type="InterPro" id="IPR050445">
    <property type="entry name" value="Bact_polysacc_biosynth/exp"/>
</dbReference>
<evidence type="ECO:0000256" key="1">
    <source>
        <dbReference type="SAM" id="Coils"/>
    </source>
</evidence>
<dbReference type="OrthoDB" id="8114194at2"/>
<accession>A0A1I3SEW0</accession>
<proteinExistence type="predicted"/>
<evidence type="ECO:0000313" key="4">
    <source>
        <dbReference type="Proteomes" id="UP000199630"/>
    </source>
</evidence>
<dbReference type="EMBL" id="FORH01000004">
    <property type="protein sequence ID" value="SFJ56006.1"/>
    <property type="molecule type" value="Genomic_DNA"/>
</dbReference>
<feature type="transmembrane region" description="Helical" evidence="2">
    <location>
        <begin position="489"/>
        <end position="509"/>
    </location>
</feature>
<keyword evidence="4" id="KW-1185">Reference proteome</keyword>
<gene>
    <name evidence="3" type="ORF">SAMN04487991_2404</name>
</gene>
<sequence length="530" mass="58483">MDFSFYWQLFKRRLPLVIVLAIIGAIAGATLALRMPTIFNSRAVLIVQTAQIPDELAASTVRTGEMEALQIIRQRILSREVLLDLANKLKIYDSNTLMGPDSKVTNMRDRITIETEGGQRTRFGPRDATIMQVGFAADNPKLAATTANELVTLIMQTNLEMRTDVAQQTLDFFSQEVDRYEAQLNKLSAQLLDFQENNLGALPDSLDFRRDQIARLQSNLEDLKRSEATLQDRRAQLVSLFESTGTTQLDAAKRQIQALPQRTLRPAEQRLAQLQAEYEAQVGVLSENNPRMVFLRSQIESAKERVAALPPIEDGNTGEETAKEQASSVFNIQLADIDAQIAYVEDQKLSTQEQITDLNRSIEATPGNAVTLASLQRAYSAAQEQYNQAVSNKAQAQTGTIIESMSRGQRISVIEQAVPPEKPASPNRPLISIAGLGAGAGLGLLIILIGELLNKTIRRPEDLKNQLGIETFATIPYIMTPNAIIARTVRSLLIAVLAVCIVSAALWFVNRNVTPLQPLLERLLSAASLI</sequence>
<dbReference type="PANTHER" id="PTHR32309">
    <property type="entry name" value="TYROSINE-PROTEIN KINASE"/>
    <property type="match status" value="1"/>
</dbReference>
<dbReference type="RefSeq" id="WP_090060932.1">
    <property type="nucleotide sequence ID" value="NZ_FORH01000004.1"/>
</dbReference>
<keyword evidence="2" id="KW-0812">Transmembrane</keyword>
<evidence type="ECO:0000256" key="2">
    <source>
        <dbReference type="SAM" id="Phobius"/>
    </source>
</evidence>
<protein>
    <submittedName>
        <fullName evidence="3">Polysaccharide chain length determinant protein, PEP-CTERM locus subfamily</fullName>
    </submittedName>
</protein>
<keyword evidence="2" id="KW-0472">Membrane</keyword>
<keyword evidence="1" id="KW-0175">Coiled coil</keyword>
<dbReference type="STRING" id="588602.SAMN04487991_2404"/>
<keyword evidence="2" id="KW-1133">Transmembrane helix</keyword>
<dbReference type="PANTHER" id="PTHR32309:SF13">
    <property type="entry name" value="FERRIC ENTEROBACTIN TRANSPORT PROTEIN FEPE"/>
    <property type="match status" value="1"/>
</dbReference>
<dbReference type="GO" id="GO:0004713">
    <property type="term" value="F:protein tyrosine kinase activity"/>
    <property type="evidence" value="ECO:0007669"/>
    <property type="project" value="TreeGrafter"/>
</dbReference>
<reference evidence="4" key="1">
    <citation type="submission" date="2016-10" db="EMBL/GenBank/DDBJ databases">
        <authorList>
            <person name="Varghese N."/>
            <person name="Submissions S."/>
        </authorList>
    </citation>
    <scope>NUCLEOTIDE SEQUENCE [LARGE SCALE GENOMIC DNA]</scope>
    <source>
        <strain evidence="4">DSM 26471</strain>
    </source>
</reference>
<dbReference type="Proteomes" id="UP000199630">
    <property type="component" value="Unassembled WGS sequence"/>
</dbReference>
<evidence type="ECO:0000313" key="3">
    <source>
        <dbReference type="EMBL" id="SFJ56006.1"/>
    </source>
</evidence>
<dbReference type="AlphaFoldDB" id="A0A1I3SEW0"/>
<feature type="coiled-coil region" evidence="1">
    <location>
        <begin position="170"/>
        <end position="233"/>
    </location>
</feature>
<name>A0A1I3SEW0_9RHOB</name>
<organism evidence="3 4">
    <name type="scientific">Celeribacter neptunius</name>
    <dbReference type="NCBI Taxonomy" id="588602"/>
    <lineage>
        <taxon>Bacteria</taxon>
        <taxon>Pseudomonadati</taxon>
        <taxon>Pseudomonadota</taxon>
        <taxon>Alphaproteobacteria</taxon>
        <taxon>Rhodobacterales</taxon>
        <taxon>Roseobacteraceae</taxon>
        <taxon>Celeribacter</taxon>
    </lineage>
</organism>
<dbReference type="GO" id="GO:0005886">
    <property type="term" value="C:plasma membrane"/>
    <property type="evidence" value="ECO:0007669"/>
    <property type="project" value="TreeGrafter"/>
</dbReference>